<reference evidence="13 16" key="1">
    <citation type="submission" date="2015-10" db="EMBL/GenBank/DDBJ databases">
        <title>Tn-seq of a polymicrobial infection.</title>
        <authorList>
            <person name="Stacy A."/>
            <person name="Rumbaugh K.P."/>
            <person name="Whiteley M."/>
        </authorList>
    </citation>
    <scope>NUCLEOTIDE SEQUENCE [LARGE SCALE GENOMIC DNA]</scope>
    <source>
        <strain evidence="13 16">624</strain>
    </source>
</reference>
<evidence type="ECO:0000259" key="12">
    <source>
        <dbReference type="Pfam" id="PF21447"/>
    </source>
</evidence>
<dbReference type="Pfam" id="PF02541">
    <property type="entry name" value="Ppx-GppA"/>
    <property type="match status" value="1"/>
</dbReference>
<evidence type="ECO:0000256" key="8">
    <source>
        <dbReference type="ARBA" id="ARBA00022801"/>
    </source>
</evidence>
<dbReference type="GO" id="GO:0004309">
    <property type="term" value="F:exopolyphosphatase activity"/>
    <property type="evidence" value="ECO:0007669"/>
    <property type="project" value="UniProtKB-EC"/>
</dbReference>
<dbReference type="Proteomes" id="UP000226080">
    <property type="component" value="Unassembled WGS sequence"/>
</dbReference>
<dbReference type="NCBIfam" id="TIGR03706">
    <property type="entry name" value="exo_poly_only"/>
    <property type="match status" value="1"/>
</dbReference>
<evidence type="ECO:0000256" key="7">
    <source>
        <dbReference type="ARBA" id="ARBA00022475"/>
    </source>
</evidence>
<evidence type="ECO:0000256" key="1">
    <source>
        <dbReference type="ARBA" id="ARBA00001946"/>
    </source>
</evidence>
<dbReference type="InterPro" id="IPR050273">
    <property type="entry name" value="GppA/Ppx_hydrolase"/>
</dbReference>
<organism evidence="15 18">
    <name type="scientific">Aggregatibacter actinomycetemcomitans</name>
    <name type="common">Actinobacillus actinomycetemcomitans</name>
    <name type="synonym">Haemophilus actinomycetemcomitans</name>
    <dbReference type="NCBI Taxonomy" id="714"/>
    <lineage>
        <taxon>Bacteria</taxon>
        <taxon>Pseudomonadati</taxon>
        <taxon>Pseudomonadota</taxon>
        <taxon>Gammaproteobacteria</taxon>
        <taxon>Pasteurellales</taxon>
        <taxon>Pasteurellaceae</taxon>
        <taxon>Aggregatibacter</taxon>
    </lineage>
</organism>
<keyword evidence="17" id="KW-1185">Reference proteome</keyword>
<dbReference type="InterPro" id="IPR003607">
    <property type="entry name" value="HD/PDEase_dom"/>
</dbReference>
<evidence type="ECO:0000313" key="14">
    <source>
        <dbReference type="EMBL" id="PHO21191.1"/>
    </source>
</evidence>
<dbReference type="EMBL" id="VSED01000003">
    <property type="protein sequence ID" value="TYA39668.1"/>
    <property type="molecule type" value="Genomic_DNA"/>
</dbReference>
<feature type="domain" description="Ppx/GppA phosphatase C-terminal" evidence="12">
    <location>
        <begin position="324"/>
        <end position="501"/>
    </location>
</feature>
<dbReference type="InterPro" id="IPR043129">
    <property type="entry name" value="ATPase_NBD"/>
</dbReference>
<name>A0A5D0ENA4_AGGAC</name>
<reference evidence="15 18" key="3">
    <citation type="submission" date="2019-08" db="EMBL/GenBank/DDBJ databases">
        <title>Whole genome sequencing of Aggregatibacter actinomycetemcomitans cultured from blood stream infections in Denmark reveals a novel phylogenetic lineage expressing serotype a membrane O polysaccharide.</title>
        <authorList>
            <person name="Nedergaard S."/>
            <person name="Kobel C.M."/>
            <person name="Nielsen M.B."/>
            <person name="Moeller R.T."/>
            <person name="Jensen A.B."/>
            <person name="Noerskov-Lauritsen N."/>
        </authorList>
    </citation>
    <scope>NUCLEOTIDE SEQUENCE [LARGE SCALE GENOMIC DNA]</scope>
    <source>
        <strain evidence="15 18">PN_563</strain>
    </source>
</reference>
<dbReference type="InterPro" id="IPR048950">
    <property type="entry name" value="Ppx_GppA_C"/>
</dbReference>
<dbReference type="GO" id="GO:0005886">
    <property type="term" value="C:plasma membrane"/>
    <property type="evidence" value="ECO:0007669"/>
    <property type="project" value="UniProtKB-SubCell"/>
</dbReference>
<evidence type="ECO:0000256" key="4">
    <source>
        <dbReference type="ARBA" id="ARBA00011738"/>
    </source>
</evidence>
<evidence type="ECO:0000256" key="9">
    <source>
        <dbReference type="ARBA" id="ARBA00023136"/>
    </source>
</evidence>
<dbReference type="EMBL" id="CP012959">
    <property type="protein sequence ID" value="AMQ93917.1"/>
    <property type="molecule type" value="Genomic_DNA"/>
</dbReference>
<evidence type="ECO:0000259" key="11">
    <source>
        <dbReference type="Pfam" id="PF02541"/>
    </source>
</evidence>
<dbReference type="Proteomes" id="UP000323012">
    <property type="component" value="Unassembled WGS sequence"/>
</dbReference>
<dbReference type="CDD" id="cd00077">
    <property type="entry name" value="HDc"/>
    <property type="match status" value="1"/>
</dbReference>
<dbReference type="EMBL" id="PCGW01000004">
    <property type="protein sequence ID" value="PHO21191.1"/>
    <property type="molecule type" value="Genomic_DNA"/>
</dbReference>
<proteinExistence type="inferred from homology"/>
<evidence type="ECO:0000256" key="5">
    <source>
        <dbReference type="ARBA" id="ARBA00012451"/>
    </source>
</evidence>
<feature type="domain" description="Ppx/GppA phosphatase N-terminal" evidence="11">
    <location>
        <begin position="36"/>
        <end position="318"/>
    </location>
</feature>
<evidence type="ECO:0000313" key="18">
    <source>
        <dbReference type="Proteomes" id="UP000323012"/>
    </source>
</evidence>
<dbReference type="PANTHER" id="PTHR30005">
    <property type="entry name" value="EXOPOLYPHOSPHATASE"/>
    <property type="match status" value="1"/>
</dbReference>
<keyword evidence="7" id="KW-1003">Cell membrane</keyword>
<reference evidence="14 17" key="2">
    <citation type="submission" date="2017-10" db="EMBL/GenBank/DDBJ databases">
        <title>Draft genome sequences of Aggregatibacter actinomycetemcomitans strains 310a and 310b.</title>
        <authorList>
            <person name="May A.C."/>
            <person name="Ohta H."/>
            <person name="Maeda H."/>
            <person name="Kokeguchi S."/>
            <person name="Cugini C."/>
        </authorList>
    </citation>
    <scope>NUCLEOTIDE SEQUENCE [LARGE SCALE GENOMIC DNA]</scope>
    <source>
        <strain evidence="14 17">310b</strain>
    </source>
</reference>
<dbReference type="InterPro" id="IPR030673">
    <property type="entry name" value="PyroPPase_GppA_Ppx"/>
</dbReference>
<evidence type="ECO:0000313" key="16">
    <source>
        <dbReference type="Proteomes" id="UP000072236"/>
    </source>
</evidence>
<dbReference type="PIRSF" id="PIRSF001267">
    <property type="entry name" value="Pyrophosphatase_GppA_Ppx"/>
    <property type="match status" value="1"/>
</dbReference>
<evidence type="ECO:0000313" key="15">
    <source>
        <dbReference type="EMBL" id="TYA39668.1"/>
    </source>
</evidence>
<dbReference type="AlphaFoldDB" id="A0A5D0ENA4"/>
<dbReference type="InterPro" id="IPR022371">
    <property type="entry name" value="Exopolyphosphatase"/>
</dbReference>
<dbReference type="Gene3D" id="3.30.420.150">
    <property type="entry name" value="Exopolyphosphatase. Domain 2"/>
    <property type="match status" value="1"/>
</dbReference>
<evidence type="ECO:0000313" key="13">
    <source>
        <dbReference type="EMBL" id="AMQ93917.1"/>
    </source>
</evidence>
<dbReference type="Pfam" id="PF21447">
    <property type="entry name" value="Ppx-GppA_III"/>
    <property type="match status" value="1"/>
</dbReference>
<keyword evidence="9" id="KW-0472">Membrane</keyword>
<dbReference type="Proteomes" id="UP000072236">
    <property type="component" value="Chromosome"/>
</dbReference>
<dbReference type="RefSeq" id="WP_005541983.1">
    <property type="nucleotide sequence ID" value="NZ_CP012959.1"/>
</dbReference>
<dbReference type="PANTHER" id="PTHR30005:SF14">
    <property type="entry name" value="EXOPOLYPHOSPHATASE"/>
    <property type="match status" value="1"/>
</dbReference>
<comment type="subcellular location">
    <subcellularLocation>
        <location evidence="2">Cell membrane</location>
        <topology evidence="2">Peripheral membrane protein</topology>
    </subcellularLocation>
</comment>
<dbReference type="SMR" id="A0A5D0ENA4"/>
<dbReference type="SUPFAM" id="SSF109604">
    <property type="entry name" value="HD-domain/PDEase-like"/>
    <property type="match status" value="1"/>
</dbReference>
<dbReference type="InterPro" id="IPR003695">
    <property type="entry name" value="Ppx_GppA_N"/>
</dbReference>
<dbReference type="OrthoDB" id="9793035at2"/>
<evidence type="ECO:0000256" key="10">
    <source>
        <dbReference type="ARBA" id="ARBA00047607"/>
    </source>
</evidence>
<gene>
    <name evidence="15" type="primary">ppx</name>
    <name evidence="13" type="ORF">ACT75_04950</name>
    <name evidence="14" type="ORF">CQR80_03245</name>
    <name evidence="15" type="ORF">FXB79_01735</name>
</gene>
<evidence type="ECO:0000256" key="3">
    <source>
        <dbReference type="ARBA" id="ARBA00007125"/>
    </source>
</evidence>
<dbReference type="FunFam" id="3.30.420.40:FF:000023">
    <property type="entry name" value="Guanosine-5'-triphosphate,3'-diphosphate pyrophosphatase"/>
    <property type="match status" value="1"/>
</dbReference>
<evidence type="ECO:0000256" key="2">
    <source>
        <dbReference type="ARBA" id="ARBA00004202"/>
    </source>
</evidence>
<dbReference type="KEGG" id="aact:ACT75_04950"/>
<dbReference type="FunFam" id="3.30.420.150:FF:000001">
    <property type="entry name" value="Guanosine-5'-triphosphate,3'-diphosphate pyrophosphatase"/>
    <property type="match status" value="1"/>
</dbReference>
<dbReference type="Gene3D" id="1.10.3210.10">
    <property type="entry name" value="Hypothetical protein af1432"/>
    <property type="match status" value="1"/>
</dbReference>
<dbReference type="SUPFAM" id="SSF53067">
    <property type="entry name" value="Actin-like ATPase domain"/>
    <property type="match status" value="2"/>
</dbReference>
<dbReference type="Gene3D" id="3.30.420.40">
    <property type="match status" value="1"/>
</dbReference>
<evidence type="ECO:0000313" key="17">
    <source>
        <dbReference type="Proteomes" id="UP000226080"/>
    </source>
</evidence>
<accession>A0A5D0ENA4</accession>
<dbReference type="EC" id="3.6.1.11" evidence="5"/>
<comment type="catalytic activity">
    <reaction evidence="10">
        <text>[phosphate](n) + H2O = [phosphate](n-1) + phosphate + H(+)</text>
        <dbReference type="Rhea" id="RHEA:21528"/>
        <dbReference type="Rhea" id="RHEA-COMP:9859"/>
        <dbReference type="Rhea" id="RHEA-COMP:14279"/>
        <dbReference type="ChEBI" id="CHEBI:15377"/>
        <dbReference type="ChEBI" id="CHEBI:15378"/>
        <dbReference type="ChEBI" id="CHEBI:16838"/>
        <dbReference type="ChEBI" id="CHEBI:43474"/>
        <dbReference type="EC" id="3.6.1.11"/>
    </reaction>
</comment>
<evidence type="ECO:0000256" key="6">
    <source>
        <dbReference type="ARBA" id="ARBA00020416"/>
    </source>
</evidence>
<comment type="subunit">
    <text evidence="4">Homodimer.</text>
</comment>
<sequence length="515" mass="58683">MNNENLLKKANELYARRGEVREIAAIDLGSNSFHMIIARIVNGTLQVLSRLKQKVQLAEGLDENQVLSQAAIERGVNCLALFAERLQGFSAENVSVVGTYTLRRAVNNNVFLRQAANVFPYQINIISGKTEAKTIYAGVCHTQPETGRKFVIDIGGGSTEMIIGDNFTPLIYESRHVGCVSFAKKFFPNGEISAENFRQSKQSALNKIEDLAWEYRNLGWQSVLGSSGTIKTVHQVIYENIDPNGTITAPHLDQLIEQTLQHSHFNQLKFNGLNPDRADVFVPGLAILSAVFENFHIEKMRYSDGALREGVMYSLEQNFQVNNIRERTALGLAEQFNIDQAQAERVYQSAALLFNQYNAWQNTELIPEMQDVLFWAARLHEVGIVINHKAMQKHSAYILYNTELPGFDNEQHRLLSTLVRYHIGNFKLPDMFKFSRYNEKDVLALIRILRLAAIINRSRQATEKTEKIILKNDRTFSNWQLEFETDYLTHNPLLKNDLALENRFLQTLELSLSAR</sequence>
<protein>
    <recommendedName>
        <fullName evidence="6">Exopolyphosphatase</fullName>
        <ecNumber evidence="5">3.6.1.11</ecNumber>
    </recommendedName>
</protein>
<comment type="similarity">
    <text evidence="3">Belongs to the GppA/Ppx family.</text>
</comment>
<dbReference type="GO" id="GO:0006798">
    <property type="term" value="P:polyphosphate catabolic process"/>
    <property type="evidence" value="ECO:0007669"/>
    <property type="project" value="TreeGrafter"/>
</dbReference>
<comment type="cofactor">
    <cofactor evidence="1">
        <name>Mg(2+)</name>
        <dbReference type="ChEBI" id="CHEBI:18420"/>
    </cofactor>
</comment>
<keyword evidence="8 15" id="KW-0378">Hydrolase</keyword>